<organism evidence="1 2">
    <name type="scientific">Caerostris darwini</name>
    <dbReference type="NCBI Taxonomy" id="1538125"/>
    <lineage>
        <taxon>Eukaryota</taxon>
        <taxon>Metazoa</taxon>
        <taxon>Ecdysozoa</taxon>
        <taxon>Arthropoda</taxon>
        <taxon>Chelicerata</taxon>
        <taxon>Arachnida</taxon>
        <taxon>Araneae</taxon>
        <taxon>Araneomorphae</taxon>
        <taxon>Entelegynae</taxon>
        <taxon>Araneoidea</taxon>
        <taxon>Araneidae</taxon>
        <taxon>Caerostris</taxon>
    </lineage>
</organism>
<sequence length="159" mass="18479">MYNLLKEKGFCSNTFIKDEEDRKALQQIAGSTQKDYETATSYSFKRGGELVQTPPPVEEFPFFGIGKSWRRRKLNQDIGVFSGIPPQHTCHHATAGLFQKSLDLFRITPPLFRFFCGFPGGKKICEEQESENGRERGENWKKREFEILDKKYRISYLIV</sequence>
<dbReference type="EMBL" id="BPLQ01003042">
    <property type="protein sequence ID" value="GIX97493.1"/>
    <property type="molecule type" value="Genomic_DNA"/>
</dbReference>
<keyword evidence="2" id="KW-1185">Reference proteome</keyword>
<protein>
    <submittedName>
        <fullName evidence="1">Uncharacterized protein</fullName>
    </submittedName>
</protein>
<evidence type="ECO:0000313" key="1">
    <source>
        <dbReference type="EMBL" id="GIX97493.1"/>
    </source>
</evidence>
<gene>
    <name evidence="1" type="ORF">CDAR_296521</name>
</gene>
<dbReference type="AlphaFoldDB" id="A0AAV4PMF4"/>
<name>A0AAV4PMF4_9ARAC</name>
<proteinExistence type="predicted"/>
<accession>A0AAV4PMF4</accession>
<comment type="caution">
    <text evidence="1">The sequence shown here is derived from an EMBL/GenBank/DDBJ whole genome shotgun (WGS) entry which is preliminary data.</text>
</comment>
<dbReference type="Proteomes" id="UP001054837">
    <property type="component" value="Unassembled WGS sequence"/>
</dbReference>
<evidence type="ECO:0000313" key="2">
    <source>
        <dbReference type="Proteomes" id="UP001054837"/>
    </source>
</evidence>
<reference evidence="1 2" key="1">
    <citation type="submission" date="2021-06" db="EMBL/GenBank/DDBJ databases">
        <title>Caerostris darwini draft genome.</title>
        <authorList>
            <person name="Kono N."/>
            <person name="Arakawa K."/>
        </authorList>
    </citation>
    <scope>NUCLEOTIDE SEQUENCE [LARGE SCALE GENOMIC DNA]</scope>
</reference>